<organism evidence="2 3">
    <name type="scientific">Yoonia ponticola</name>
    <dbReference type="NCBI Taxonomy" id="1524255"/>
    <lineage>
        <taxon>Bacteria</taxon>
        <taxon>Pseudomonadati</taxon>
        <taxon>Pseudomonadota</taxon>
        <taxon>Alphaproteobacteria</taxon>
        <taxon>Rhodobacterales</taxon>
        <taxon>Paracoccaceae</taxon>
        <taxon>Yoonia</taxon>
    </lineage>
</organism>
<evidence type="ECO:0000313" key="3">
    <source>
        <dbReference type="Proteomes" id="UP000535415"/>
    </source>
</evidence>
<dbReference type="InterPro" id="IPR029044">
    <property type="entry name" value="Nucleotide-diphossugar_trans"/>
</dbReference>
<reference evidence="2 3" key="1">
    <citation type="submission" date="2020-08" db="EMBL/GenBank/DDBJ databases">
        <title>Genomic Encyclopedia of Type Strains, Phase IV (KMG-IV): sequencing the most valuable type-strain genomes for metagenomic binning, comparative biology and taxonomic classification.</title>
        <authorList>
            <person name="Goeker M."/>
        </authorList>
    </citation>
    <scope>NUCLEOTIDE SEQUENCE [LARGE SCALE GENOMIC DNA]</scope>
    <source>
        <strain evidence="2 3">DSM 101064</strain>
    </source>
</reference>
<dbReference type="PANTHER" id="PTHR43685">
    <property type="entry name" value="GLYCOSYLTRANSFERASE"/>
    <property type="match status" value="1"/>
</dbReference>
<keyword evidence="3" id="KW-1185">Reference proteome</keyword>
<evidence type="ECO:0000259" key="1">
    <source>
        <dbReference type="Pfam" id="PF00535"/>
    </source>
</evidence>
<dbReference type="InterPro" id="IPR050834">
    <property type="entry name" value="Glycosyltransf_2"/>
</dbReference>
<dbReference type="CDD" id="cd00761">
    <property type="entry name" value="Glyco_tranf_GTA_type"/>
    <property type="match status" value="1"/>
</dbReference>
<dbReference type="RefSeq" id="WP_183526089.1">
    <property type="nucleotide sequence ID" value="NZ_JACIJM010000002.1"/>
</dbReference>
<keyword evidence="2" id="KW-0808">Transferase</keyword>
<dbReference type="PANTHER" id="PTHR43685:SF2">
    <property type="entry name" value="GLYCOSYLTRANSFERASE 2-LIKE DOMAIN-CONTAINING PROTEIN"/>
    <property type="match status" value="1"/>
</dbReference>
<dbReference type="InterPro" id="IPR001173">
    <property type="entry name" value="Glyco_trans_2-like"/>
</dbReference>
<dbReference type="GO" id="GO:0016740">
    <property type="term" value="F:transferase activity"/>
    <property type="evidence" value="ECO:0007669"/>
    <property type="project" value="UniProtKB-KW"/>
</dbReference>
<protein>
    <submittedName>
        <fullName evidence="2">Glycosyltransferase involved in cell wall biosynthesis</fullName>
    </submittedName>
</protein>
<dbReference type="AlphaFoldDB" id="A0A7W9BIR8"/>
<feature type="domain" description="Glycosyltransferase 2-like" evidence="1">
    <location>
        <begin position="5"/>
        <end position="134"/>
    </location>
</feature>
<dbReference type="Gene3D" id="3.90.550.10">
    <property type="entry name" value="Spore Coat Polysaccharide Biosynthesis Protein SpsA, Chain A"/>
    <property type="match status" value="1"/>
</dbReference>
<dbReference type="Pfam" id="PF00535">
    <property type="entry name" value="Glycos_transf_2"/>
    <property type="match status" value="1"/>
</dbReference>
<dbReference type="Proteomes" id="UP000535415">
    <property type="component" value="Unassembled WGS sequence"/>
</dbReference>
<comment type="caution">
    <text evidence="2">The sequence shown here is derived from an EMBL/GenBank/DDBJ whole genome shotgun (WGS) entry which is preliminary data.</text>
</comment>
<evidence type="ECO:0000313" key="2">
    <source>
        <dbReference type="EMBL" id="MBB5721260.1"/>
    </source>
</evidence>
<proteinExistence type="predicted"/>
<sequence>MSRISVIVPTYNRKDYLRDALLALQKQSRPVDEVIVWDDGSSDGTDKVVDGLRIPNLTYVHADNAGKCAALNGAMSHATGDYIWVCDDDDIALPHAAEKLAAVLDRNPEIGISGGGYERFCDTDHGQEKSGPGYWPDLSDGTPLRHLLEDIYLFQNATMVRRACYDTVGPFNENLVRSIDYDMIVRLATKFPLHMSEDVMFLQRKHDGDRGPASARHSIAKVESVWAAQDRIVFEGLRDQIPIMLIAAMFEGDAEKVLRAAYIERACIFARHDLWDFAIDDLLKGEKLAQDTPLGPVEFAMCRRAVSGKQGVRIDRNQLRRLTKLSRSSPIGQQIVGSLGRGLIWSVRRALVHRDFATVMRLGAILTRTGLKMTPDSAGSDVNERRTIPLTAYG</sequence>
<dbReference type="EMBL" id="JACIJM010000002">
    <property type="protein sequence ID" value="MBB5721260.1"/>
    <property type="molecule type" value="Genomic_DNA"/>
</dbReference>
<gene>
    <name evidence="2" type="ORF">FHS72_000867</name>
</gene>
<dbReference type="SUPFAM" id="SSF53448">
    <property type="entry name" value="Nucleotide-diphospho-sugar transferases"/>
    <property type="match status" value="1"/>
</dbReference>
<name>A0A7W9BIR8_9RHOB</name>
<accession>A0A7W9BIR8</accession>